<comment type="catalytic activity">
    <reaction evidence="1 7">
        <text>Endohydrolysis of (1-&gt;4)-beta-D-glucosidic linkages in cellulose, lichenin and cereal beta-D-glucans.</text>
        <dbReference type="EC" id="3.2.1.4"/>
    </reaction>
</comment>
<dbReference type="AlphaFoldDB" id="A0A852SQS3"/>
<dbReference type="InterPro" id="IPR001919">
    <property type="entry name" value="CBD2"/>
</dbReference>
<feature type="chain" id="PRO_5032273096" description="Endoglucanase" evidence="9">
    <location>
        <begin position="27"/>
        <end position="645"/>
    </location>
</feature>
<keyword evidence="3 7" id="KW-0136">Cellulose degradation</keyword>
<protein>
    <recommendedName>
        <fullName evidence="7">Endoglucanase</fullName>
        <ecNumber evidence="7">3.2.1.4</ecNumber>
    </recommendedName>
</protein>
<dbReference type="Pfam" id="PF00553">
    <property type="entry name" value="CBM_2"/>
    <property type="match status" value="1"/>
</dbReference>
<evidence type="ECO:0000256" key="6">
    <source>
        <dbReference type="ARBA" id="ARBA00023326"/>
    </source>
</evidence>
<evidence type="ECO:0000256" key="8">
    <source>
        <dbReference type="SAM" id="MobiDB-lite"/>
    </source>
</evidence>
<dbReference type="PANTHER" id="PTHR35923">
    <property type="entry name" value="MAJOR EXTRACELLULAR ENDOGLUCANASE"/>
    <property type="match status" value="1"/>
</dbReference>
<feature type="compositionally biased region" description="Pro residues" evidence="8">
    <location>
        <begin position="92"/>
        <end position="104"/>
    </location>
</feature>
<dbReference type="GO" id="GO:0030245">
    <property type="term" value="P:cellulose catabolic process"/>
    <property type="evidence" value="ECO:0007669"/>
    <property type="project" value="UniProtKB-KW"/>
</dbReference>
<dbReference type="InterPro" id="IPR001547">
    <property type="entry name" value="Glyco_hydro_5"/>
</dbReference>
<dbReference type="PANTHER" id="PTHR35923:SF2">
    <property type="entry name" value="ENDOGLUCANASE"/>
    <property type="match status" value="1"/>
</dbReference>
<evidence type="ECO:0000256" key="5">
    <source>
        <dbReference type="ARBA" id="ARBA00023295"/>
    </source>
</evidence>
<keyword evidence="9" id="KW-0732">Signal</keyword>
<dbReference type="InterPro" id="IPR018087">
    <property type="entry name" value="Glyco_hydro_5_CS"/>
</dbReference>
<feature type="compositionally biased region" description="Low complexity" evidence="8">
    <location>
        <begin position="71"/>
        <end position="91"/>
    </location>
</feature>
<dbReference type="GO" id="GO:0030247">
    <property type="term" value="F:polysaccharide binding"/>
    <property type="evidence" value="ECO:0007669"/>
    <property type="project" value="UniProtKB-UniRule"/>
</dbReference>
<name>A0A852SQS3_9MICO</name>
<dbReference type="SMART" id="SM00637">
    <property type="entry name" value="CBD_II"/>
    <property type="match status" value="1"/>
</dbReference>
<dbReference type="Pfam" id="PF00150">
    <property type="entry name" value="Cellulase"/>
    <property type="match status" value="1"/>
</dbReference>
<gene>
    <name evidence="11" type="ORF">BJ984_002252</name>
</gene>
<evidence type="ECO:0000256" key="9">
    <source>
        <dbReference type="SAM" id="SignalP"/>
    </source>
</evidence>
<keyword evidence="6 7" id="KW-0624">Polysaccharide degradation</keyword>
<sequence length="645" mass="65490">MVGWRAGAVAMLLVAAVVGTASVASASALPGNAASALPGDAAPTSSPRHSGTAGPGPIGSGEPMTPPPSAPQDDPATATPATAAPATTPATTPAPGPASAPPPVVGDLSATLPGPLHTDGGRIVTADGSTYVIKGISWFGMETTNCAPHGLWSISLDAGLAQIASLGFNTIRLPFSNECLAQPVTTSINAFENPTLVDLTPLELMDAIVQAAKSYGLNVILDRHRPDSAAQSDLWYTERFPEEAWIADWQMLAERYRSEPSVIGVDLHNEPHGAACWGCGDSSVDWRAAAERAGDAVLAVNPELLVIVEGVERQGSGGTTWWGGGLADAGSDLVSLAVPDRVVYSPHDYPASIYPQTWFSDPAYPANLPEVWDANWGYLAREGIAPVLVGEFGSKLQTTSDRQWFENIVSYLGSTGISFSYWSFNPNSGDTGGIVQDDWVTLQAEKVAALVPLLGPGSAVAPHAAAPSAGGSSSSAPTATPSPTAVPDAQPGTPGTATPSTAAPARPATPGSRIGGTARDGAPGPVTGAPGSSASTPTPTTPGSASADYLSAAWALQSTWDEGYVAELKITNTGGSTGWTASWADPGATAVVNAWGMRCELAAGVITCTGADWGTYIAPGQTITVGAQVQSTSTPTAPAVTLTAK</sequence>
<dbReference type="InterPro" id="IPR008965">
    <property type="entry name" value="CBM2/CBM3_carb-bd_dom_sf"/>
</dbReference>
<dbReference type="EC" id="3.2.1.4" evidence="7"/>
<evidence type="ECO:0000256" key="3">
    <source>
        <dbReference type="ARBA" id="ARBA00023001"/>
    </source>
</evidence>
<dbReference type="PROSITE" id="PS00659">
    <property type="entry name" value="GLYCOSYL_HYDROL_F5"/>
    <property type="match status" value="1"/>
</dbReference>
<dbReference type="RefSeq" id="WP_271206591.1">
    <property type="nucleotide sequence ID" value="NZ_BSEW01000002.1"/>
</dbReference>
<dbReference type="InterPro" id="IPR012291">
    <property type="entry name" value="CBM2_carb-bd_dom_sf"/>
</dbReference>
<evidence type="ECO:0000313" key="12">
    <source>
        <dbReference type="Proteomes" id="UP000549913"/>
    </source>
</evidence>
<evidence type="ECO:0000256" key="4">
    <source>
        <dbReference type="ARBA" id="ARBA00023277"/>
    </source>
</evidence>
<evidence type="ECO:0000256" key="2">
    <source>
        <dbReference type="ARBA" id="ARBA00022801"/>
    </source>
</evidence>
<dbReference type="InterPro" id="IPR017853">
    <property type="entry name" value="GH"/>
</dbReference>
<keyword evidence="2 7" id="KW-0378">Hydrolase</keyword>
<feature type="signal peptide" evidence="9">
    <location>
        <begin position="1"/>
        <end position="26"/>
    </location>
</feature>
<keyword evidence="5 7" id="KW-0326">Glycosidase</keyword>
<proteinExistence type="inferred from homology"/>
<evidence type="ECO:0000256" key="7">
    <source>
        <dbReference type="RuleBase" id="RU361153"/>
    </source>
</evidence>
<dbReference type="Proteomes" id="UP000549913">
    <property type="component" value="Unassembled WGS sequence"/>
</dbReference>
<evidence type="ECO:0000259" key="10">
    <source>
        <dbReference type="PROSITE" id="PS51173"/>
    </source>
</evidence>
<feature type="compositionally biased region" description="Low complexity" evidence="8">
    <location>
        <begin position="461"/>
        <end position="512"/>
    </location>
</feature>
<dbReference type="EMBL" id="JACCBM010000001">
    <property type="protein sequence ID" value="NYD71094.1"/>
    <property type="molecule type" value="Genomic_DNA"/>
</dbReference>
<keyword evidence="4 7" id="KW-0119">Carbohydrate metabolism</keyword>
<accession>A0A852SQS3</accession>
<keyword evidence="12" id="KW-1185">Reference proteome</keyword>
<feature type="region of interest" description="Disordered" evidence="8">
    <location>
        <begin position="461"/>
        <end position="545"/>
    </location>
</feature>
<feature type="domain" description="CBM2" evidence="10">
    <location>
        <begin position="538"/>
        <end position="645"/>
    </location>
</feature>
<organism evidence="11 12">
    <name type="scientific">Herbiconiux flava</name>
    <dbReference type="NCBI Taxonomy" id="881268"/>
    <lineage>
        <taxon>Bacteria</taxon>
        <taxon>Bacillati</taxon>
        <taxon>Actinomycetota</taxon>
        <taxon>Actinomycetes</taxon>
        <taxon>Micrococcales</taxon>
        <taxon>Microbacteriaceae</taxon>
        <taxon>Herbiconiux</taxon>
    </lineage>
</organism>
<evidence type="ECO:0000256" key="1">
    <source>
        <dbReference type="ARBA" id="ARBA00000966"/>
    </source>
</evidence>
<dbReference type="Gene3D" id="2.60.40.290">
    <property type="match status" value="1"/>
</dbReference>
<dbReference type="SUPFAM" id="SSF49384">
    <property type="entry name" value="Carbohydrate-binding domain"/>
    <property type="match status" value="1"/>
</dbReference>
<feature type="compositionally biased region" description="Low complexity" evidence="8">
    <location>
        <begin position="527"/>
        <end position="545"/>
    </location>
</feature>
<evidence type="ECO:0000313" key="11">
    <source>
        <dbReference type="EMBL" id="NYD71094.1"/>
    </source>
</evidence>
<dbReference type="PROSITE" id="PS51173">
    <property type="entry name" value="CBM2"/>
    <property type="match status" value="1"/>
</dbReference>
<reference evidence="11 12" key="1">
    <citation type="submission" date="2020-07" db="EMBL/GenBank/DDBJ databases">
        <title>Sequencing the genomes of 1000 actinobacteria strains.</title>
        <authorList>
            <person name="Klenk H.-P."/>
        </authorList>
    </citation>
    <scope>NUCLEOTIDE SEQUENCE [LARGE SCALE GENOMIC DNA]</scope>
    <source>
        <strain evidence="11 12">DSM 26474</strain>
    </source>
</reference>
<dbReference type="GO" id="GO:0008810">
    <property type="term" value="F:cellulase activity"/>
    <property type="evidence" value="ECO:0007669"/>
    <property type="project" value="UniProtKB-EC"/>
</dbReference>
<dbReference type="SUPFAM" id="SSF51445">
    <property type="entry name" value="(Trans)glycosidases"/>
    <property type="match status" value="1"/>
</dbReference>
<dbReference type="Gene3D" id="3.20.20.80">
    <property type="entry name" value="Glycosidases"/>
    <property type="match status" value="1"/>
</dbReference>
<comment type="similarity">
    <text evidence="7">Belongs to the glycosyl hydrolase 5 (cellulase A) family.</text>
</comment>
<comment type="caution">
    <text evidence="11">The sequence shown here is derived from an EMBL/GenBank/DDBJ whole genome shotgun (WGS) entry which is preliminary data.</text>
</comment>
<feature type="region of interest" description="Disordered" evidence="8">
    <location>
        <begin position="34"/>
        <end position="121"/>
    </location>
</feature>